<sequence length="176" mass="20658">MRRIKLSRNELHRNNKITQAVKPQFASIQEKRLNIPQNAKIELQTRIINYTYITNLTNAEQYKLKSNQFLIKDTANEAEIVQNKMNNGQLLVSAVRVVQRYILQQLELSCISTPKSSEKDFKLLKYNNHLINQNYHYKIIIQVTLAVWSDNYHFIFHITQASLDTSSLDQLKIPEI</sequence>
<evidence type="ECO:0000313" key="2">
    <source>
        <dbReference type="EMBL" id="CAL6078420.1"/>
    </source>
</evidence>
<evidence type="ECO:0000313" key="1">
    <source>
        <dbReference type="EMBL" id="CAI9912448.1"/>
    </source>
</evidence>
<proteinExistence type="predicted"/>
<dbReference type="EMBL" id="CAXDID020000334">
    <property type="protein sequence ID" value="CAL6078420.1"/>
    <property type="molecule type" value="Genomic_DNA"/>
</dbReference>
<reference evidence="2 3" key="2">
    <citation type="submission" date="2024-07" db="EMBL/GenBank/DDBJ databases">
        <authorList>
            <person name="Akdeniz Z."/>
        </authorList>
    </citation>
    <scope>NUCLEOTIDE SEQUENCE [LARGE SCALE GENOMIC DNA]</scope>
</reference>
<reference evidence="1" key="1">
    <citation type="submission" date="2023-06" db="EMBL/GenBank/DDBJ databases">
        <authorList>
            <person name="Kurt Z."/>
        </authorList>
    </citation>
    <scope>NUCLEOTIDE SEQUENCE</scope>
</reference>
<accession>A0AA86TGA3</accession>
<evidence type="ECO:0000313" key="3">
    <source>
        <dbReference type="Proteomes" id="UP001642409"/>
    </source>
</evidence>
<dbReference type="AlphaFoldDB" id="A0AA86TGA3"/>
<organism evidence="1">
    <name type="scientific">Hexamita inflata</name>
    <dbReference type="NCBI Taxonomy" id="28002"/>
    <lineage>
        <taxon>Eukaryota</taxon>
        <taxon>Metamonada</taxon>
        <taxon>Diplomonadida</taxon>
        <taxon>Hexamitidae</taxon>
        <taxon>Hexamitinae</taxon>
        <taxon>Hexamita</taxon>
    </lineage>
</organism>
<dbReference type="EMBL" id="CATOUU010000002">
    <property type="protein sequence ID" value="CAI9912448.1"/>
    <property type="molecule type" value="Genomic_DNA"/>
</dbReference>
<comment type="caution">
    <text evidence="1">The sequence shown here is derived from an EMBL/GenBank/DDBJ whole genome shotgun (WGS) entry which is preliminary data.</text>
</comment>
<protein>
    <submittedName>
        <fullName evidence="2">Hypothetical_protein</fullName>
    </submittedName>
</protein>
<name>A0AA86TGA3_9EUKA</name>
<dbReference type="Proteomes" id="UP001642409">
    <property type="component" value="Unassembled WGS sequence"/>
</dbReference>
<keyword evidence="3" id="KW-1185">Reference proteome</keyword>
<gene>
    <name evidence="2" type="ORF">HINF_LOCUS58894</name>
    <name evidence="1" type="ORF">HINF_LOCUS93</name>
</gene>